<keyword evidence="3" id="KW-0472">Membrane</keyword>
<name>A0A1F6E7D4_9BACT</name>
<feature type="transmembrane region" description="Helical" evidence="3">
    <location>
        <begin position="178"/>
        <end position="200"/>
    </location>
</feature>
<feature type="transmembrane region" description="Helical" evidence="3">
    <location>
        <begin position="248"/>
        <end position="267"/>
    </location>
</feature>
<keyword evidence="1" id="KW-0175">Coiled coil</keyword>
<feature type="coiled-coil region" evidence="1">
    <location>
        <begin position="479"/>
        <end position="544"/>
    </location>
</feature>
<evidence type="ECO:0000313" key="5">
    <source>
        <dbReference type="Proteomes" id="UP000176914"/>
    </source>
</evidence>
<feature type="region of interest" description="Disordered" evidence="2">
    <location>
        <begin position="430"/>
        <end position="457"/>
    </location>
</feature>
<dbReference type="Proteomes" id="UP000176914">
    <property type="component" value="Unassembled WGS sequence"/>
</dbReference>
<evidence type="ECO:0000256" key="1">
    <source>
        <dbReference type="SAM" id="Coils"/>
    </source>
</evidence>
<evidence type="ECO:0000256" key="2">
    <source>
        <dbReference type="SAM" id="MobiDB-lite"/>
    </source>
</evidence>
<dbReference type="AlphaFoldDB" id="A0A1F6E7D4"/>
<keyword evidence="3" id="KW-1133">Transmembrane helix</keyword>
<evidence type="ECO:0000313" key="4">
    <source>
        <dbReference type="EMBL" id="OGG69609.1"/>
    </source>
</evidence>
<sequence>MAGLGSVLITLTAWLLKVVGLLFNYLLWYTVIAFGDSTNGFLTKDILTGINTTWTVFRDIANILIIGLFTFIAISTILGNHEFGAKKMLAKALIIAVLINFSLLFTKMIIDVSNFTAYQFYAAAGGTIGVTKPADSGGTLSFKQDGIGGTFIKFLGVTSISDTFDKLKSGADAQDSGWITLLHGLFGATMLLATALVFLYGSFLLVSRAILIVFLLITSSLAFAAYLLPKSIQGSYGWSTWWNSLVKTAVFAPLLMMFLWATINLATKLNPGGKGTLGALMTDPTNGGNLSALFGYIIILGLLFASFQISSSFSSKIAGFNLAALIPAIGLGAVAGIGGFLGRQAIGRPAMAIGERLQNRSGATSNAFAKRMYDLGAQGFKSVSKRDFNAMRTGLGTAVAGTAGKKVDELVGKAVGGFEGSQKAFLKRTAEMARRTKPDDETKEKGQQDARDKVTRTDIDQAYKAAMAENEHRDRAAEHEDVKEALQQYKETSEQAINEMRKGVSEAFERTQRSPGDQAAQADLQRMKQRVQTAEAEQERQITEQSEHIRGAQKLVAKAARKIEGVDKDLNEVAKDAGYNRWAFQTAGDRAKDLAGGFSALLYASGVSKKSREKLAAKAAKEAGKQERQQNFKEKYGDALKEMMKEDEHAKETPRAAAPAARAEPARSDHPAEPSGGGDHGERH</sequence>
<keyword evidence="3" id="KW-0812">Transmembrane</keyword>
<dbReference type="EMBL" id="MFLL01000010">
    <property type="protein sequence ID" value="OGG69609.1"/>
    <property type="molecule type" value="Genomic_DNA"/>
</dbReference>
<organism evidence="4 5">
    <name type="scientific">Candidatus Kaiserbacteria bacterium RIFCSPHIGHO2_02_FULL_55_25</name>
    <dbReference type="NCBI Taxonomy" id="1798498"/>
    <lineage>
        <taxon>Bacteria</taxon>
        <taxon>Candidatus Kaiseribacteriota</taxon>
    </lineage>
</organism>
<protein>
    <submittedName>
        <fullName evidence="4">Uncharacterized protein</fullName>
    </submittedName>
</protein>
<comment type="caution">
    <text evidence="4">The sequence shown here is derived from an EMBL/GenBank/DDBJ whole genome shotgun (WGS) entry which is preliminary data.</text>
</comment>
<feature type="transmembrane region" description="Helical" evidence="3">
    <location>
        <begin position="92"/>
        <end position="110"/>
    </location>
</feature>
<feature type="region of interest" description="Disordered" evidence="2">
    <location>
        <begin position="618"/>
        <end position="684"/>
    </location>
</feature>
<feature type="transmembrane region" description="Helical" evidence="3">
    <location>
        <begin position="7"/>
        <end position="28"/>
    </location>
</feature>
<accession>A0A1F6E7D4</accession>
<feature type="transmembrane region" description="Helical" evidence="3">
    <location>
        <begin position="319"/>
        <end position="341"/>
    </location>
</feature>
<feature type="transmembrane region" description="Helical" evidence="3">
    <location>
        <begin position="209"/>
        <end position="228"/>
    </location>
</feature>
<gene>
    <name evidence="4" type="ORF">A3C20_03755</name>
</gene>
<evidence type="ECO:0000256" key="3">
    <source>
        <dbReference type="SAM" id="Phobius"/>
    </source>
</evidence>
<reference evidence="4 5" key="1">
    <citation type="journal article" date="2016" name="Nat. Commun.">
        <title>Thousands of microbial genomes shed light on interconnected biogeochemical processes in an aquifer system.</title>
        <authorList>
            <person name="Anantharaman K."/>
            <person name="Brown C.T."/>
            <person name="Hug L.A."/>
            <person name="Sharon I."/>
            <person name="Castelle C.J."/>
            <person name="Probst A.J."/>
            <person name="Thomas B.C."/>
            <person name="Singh A."/>
            <person name="Wilkins M.J."/>
            <person name="Karaoz U."/>
            <person name="Brodie E.L."/>
            <person name="Williams K.H."/>
            <person name="Hubbard S.S."/>
            <person name="Banfield J.F."/>
        </authorList>
    </citation>
    <scope>NUCLEOTIDE SEQUENCE [LARGE SCALE GENOMIC DNA]</scope>
</reference>
<feature type="transmembrane region" description="Helical" evidence="3">
    <location>
        <begin position="60"/>
        <end position="80"/>
    </location>
</feature>
<feature type="transmembrane region" description="Helical" evidence="3">
    <location>
        <begin position="288"/>
        <end position="307"/>
    </location>
</feature>
<feature type="compositionally biased region" description="Basic and acidic residues" evidence="2">
    <location>
        <begin position="618"/>
        <end position="654"/>
    </location>
</feature>
<proteinExistence type="predicted"/>